<dbReference type="Proteomes" id="UP000284451">
    <property type="component" value="Unassembled WGS sequence"/>
</dbReference>
<organism evidence="1 2">
    <name type="scientific">Paenirhodobacter populi</name>
    <dbReference type="NCBI Taxonomy" id="2306993"/>
    <lineage>
        <taxon>Bacteria</taxon>
        <taxon>Pseudomonadati</taxon>
        <taxon>Pseudomonadota</taxon>
        <taxon>Alphaproteobacteria</taxon>
        <taxon>Rhodobacterales</taxon>
        <taxon>Rhodobacter group</taxon>
        <taxon>Paenirhodobacter</taxon>
    </lineage>
</organism>
<comment type="caution">
    <text evidence="1">The sequence shown here is derived from an EMBL/GenBank/DDBJ whole genome shotgun (WGS) entry which is preliminary data.</text>
</comment>
<evidence type="ECO:0000313" key="2">
    <source>
        <dbReference type="Proteomes" id="UP000284451"/>
    </source>
</evidence>
<gene>
    <name evidence="1" type="ORF">D2T29_03485</name>
</gene>
<name>A0A443KP92_9RHOB</name>
<sequence>MIEVRNATSSLIRLVWENRLAAVTQWSWQLALRGAKPFSRARDARIQAFVGLRPKSDFPG</sequence>
<protein>
    <submittedName>
        <fullName evidence="1">Uncharacterized protein</fullName>
    </submittedName>
</protein>
<accession>A0A443KP92</accession>
<proteinExistence type="predicted"/>
<reference evidence="1 2" key="1">
    <citation type="submission" date="2019-01" db="EMBL/GenBank/DDBJ databases">
        <title>Sinorhodobacter populi sp. nov. isolated from the symptomatic bark tissue of Populus euramericana canker.</title>
        <authorList>
            <person name="Xu G."/>
        </authorList>
    </citation>
    <scope>NUCLEOTIDE SEQUENCE [LARGE SCALE GENOMIC DNA]</scope>
    <source>
        <strain evidence="1 2">07D10-4-3</strain>
    </source>
</reference>
<reference evidence="1 2" key="2">
    <citation type="submission" date="2019-01" db="EMBL/GenBank/DDBJ databases">
        <authorList>
            <person name="Li Y."/>
        </authorList>
    </citation>
    <scope>NUCLEOTIDE SEQUENCE [LARGE SCALE GENOMIC DNA]</scope>
    <source>
        <strain evidence="1 2">07D10-4-3</strain>
    </source>
</reference>
<dbReference type="RefSeq" id="WP_128231359.1">
    <property type="nucleotide sequence ID" value="NZ_SAUY01000002.1"/>
</dbReference>
<dbReference type="EMBL" id="SAUY01000002">
    <property type="protein sequence ID" value="RWR34619.1"/>
    <property type="molecule type" value="Genomic_DNA"/>
</dbReference>
<evidence type="ECO:0000313" key="1">
    <source>
        <dbReference type="EMBL" id="RWR34619.1"/>
    </source>
</evidence>
<dbReference type="AlphaFoldDB" id="A0A443KP92"/>